<dbReference type="InterPro" id="IPR005119">
    <property type="entry name" value="LysR_subst-bd"/>
</dbReference>
<dbReference type="GO" id="GO:0032993">
    <property type="term" value="C:protein-DNA complex"/>
    <property type="evidence" value="ECO:0007669"/>
    <property type="project" value="TreeGrafter"/>
</dbReference>
<dbReference type="Proteomes" id="UP000295525">
    <property type="component" value="Unassembled WGS sequence"/>
</dbReference>
<dbReference type="InterPro" id="IPR000847">
    <property type="entry name" value="LysR_HTH_N"/>
</dbReference>
<dbReference type="Gene3D" id="1.10.10.10">
    <property type="entry name" value="Winged helix-like DNA-binding domain superfamily/Winged helix DNA-binding domain"/>
    <property type="match status" value="1"/>
</dbReference>
<sequence length="318" mass="34984">MTVPAKKPLQRRHIEALVSIADHSSVHRAAISLGMPQPALSRLLSEAEDRLGARVFERSVHGSKPTIRGKAVITQARFVLRGIERLDKITDASGSTVKLGCIPRAMHSVMPYLLSRVHSQSSGDHASSGLPVFRMNVIEDSSILLFDALCKEKLDFAIMRHVAGAAGISSDFMAERLYEERPLIVCSAGNRTFGKRTIDLAVLADQEWILPSLETTSRAVLDRFWNDQGLPPIRSVIETRTFESNLALVADTPFISIVPESIARRYAGLGLVKILNVRPALPASTVMLVYNHAIKADTVLEPFRQIIHAAAHDALKKF</sequence>
<gene>
    <name evidence="6" type="ORF">EDC26_1111</name>
</gene>
<comment type="similarity">
    <text evidence="1">Belongs to the LysR transcriptional regulatory family.</text>
</comment>
<dbReference type="SUPFAM" id="SSF46785">
    <property type="entry name" value="Winged helix' DNA-binding domain"/>
    <property type="match status" value="1"/>
</dbReference>
<evidence type="ECO:0000259" key="5">
    <source>
        <dbReference type="PROSITE" id="PS50931"/>
    </source>
</evidence>
<dbReference type="PROSITE" id="PS50931">
    <property type="entry name" value="HTH_LYSR"/>
    <property type="match status" value="1"/>
</dbReference>
<comment type="caution">
    <text evidence="6">The sequence shown here is derived from an EMBL/GenBank/DDBJ whole genome shotgun (WGS) entry which is preliminary data.</text>
</comment>
<dbReference type="InterPro" id="IPR036388">
    <property type="entry name" value="WH-like_DNA-bd_sf"/>
</dbReference>
<dbReference type="PANTHER" id="PTHR30346:SF9">
    <property type="entry name" value="LYSR FAMILY TRANSCRIPTIONAL REGULATOR"/>
    <property type="match status" value="1"/>
</dbReference>
<keyword evidence="4" id="KW-0804">Transcription</keyword>
<feature type="domain" description="HTH lysR-type" evidence="5">
    <location>
        <begin position="12"/>
        <end position="66"/>
    </location>
</feature>
<organism evidence="6 7">
    <name type="scientific">Paralcaligenes ureilyticus</name>
    <dbReference type="NCBI Taxonomy" id="627131"/>
    <lineage>
        <taxon>Bacteria</taxon>
        <taxon>Pseudomonadati</taxon>
        <taxon>Pseudomonadota</taxon>
        <taxon>Betaproteobacteria</taxon>
        <taxon>Burkholderiales</taxon>
        <taxon>Alcaligenaceae</taxon>
        <taxon>Paralcaligenes</taxon>
    </lineage>
</organism>
<name>A0A4R3LX72_9BURK</name>
<proteinExistence type="inferred from homology"/>
<dbReference type="InterPro" id="IPR036390">
    <property type="entry name" value="WH_DNA-bd_sf"/>
</dbReference>
<evidence type="ECO:0000313" key="7">
    <source>
        <dbReference type="Proteomes" id="UP000295525"/>
    </source>
</evidence>
<dbReference type="GO" id="GO:0003677">
    <property type="term" value="F:DNA binding"/>
    <property type="evidence" value="ECO:0007669"/>
    <property type="project" value="UniProtKB-KW"/>
</dbReference>
<dbReference type="EMBL" id="SMAJ01000011">
    <property type="protein sequence ID" value="TCT04786.1"/>
    <property type="molecule type" value="Genomic_DNA"/>
</dbReference>
<evidence type="ECO:0000256" key="4">
    <source>
        <dbReference type="ARBA" id="ARBA00023163"/>
    </source>
</evidence>
<reference evidence="6 7" key="1">
    <citation type="submission" date="2019-03" db="EMBL/GenBank/DDBJ databases">
        <title>Genomic Encyclopedia of Type Strains, Phase IV (KMG-IV): sequencing the most valuable type-strain genomes for metagenomic binning, comparative biology and taxonomic classification.</title>
        <authorList>
            <person name="Goeker M."/>
        </authorList>
    </citation>
    <scope>NUCLEOTIDE SEQUENCE [LARGE SCALE GENOMIC DNA]</scope>
    <source>
        <strain evidence="6 7">DSM 24591</strain>
    </source>
</reference>
<evidence type="ECO:0000256" key="1">
    <source>
        <dbReference type="ARBA" id="ARBA00009437"/>
    </source>
</evidence>
<protein>
    <submittedName>
        <fullName evidence="6">DNA-binding transcriptional LysR family regulator</fullName>
    </submittedName>
</protein>
<dbReference type="RefSeq" id="WP_132583512.1">
    <property type="nucleotide sequence ID" value="NZ_SMAJ01000011.1"/>
</dbReference>
<keyword evidence="7" id="KW-1185">Reference proteome</keyword>
<evidence type="ECO:0000313" key="6">
    <source>
        <dbReference type="EMBL" id="TCT04786.1"/>
    </source>
</evidence>
<dbReference type="PANTHER" id="PTHR30346">
    <property type="entry name" value="TRANSCRIPTIONAL DUAL REGULATOR HCAR-RELATED"/>
    <property type="match status" value="1"/>
</dbReference>
<accession>A0A4R3LX72</accession>
<dbReference type="Pfam" id="PF00126">
    <property type="entry name" value="HTH_1"/>
    <property type="match status" value="1"/>
</dbReference>
<dbReference type="Gene3D" id="3.40.190.290">
    <property type="match status" value="1"/>
</dbReference>
<evidence type="ECO:0000256" key="3">
    <source>
        <dbReference type="ARBA" id="ARBA00023125"/>
    </source>
</evidence>
<dbReference type="GO" id="GO:0003700">
    <property type="term" value="F:DNA-binding transcription factor activity"/>
    <property type="evidence" value="ECO:0007669"/>
    <property type="project" value="InterPro"/>
</dbReference>
<keyword evidence="2" id="KW-0805">Transcription regulation</keyword>
<dbReference type="OrthoDB" id="8677583at2"/>
<dbReference type="AlphaFoldDB" id="A0A4R3LX72"/>
<dbReference type="Pfam" id="PF03466">
    <property type="entry name" value="LysR_substrate"/>
    <property type="match status" value="1"/>
</dbReference>
<keyword evidence="3 6" id="KW-0238">DNA-binding</keyword>
<dbReference type="SUPFAM" id="SSF53850">
    <property type="entry name" value="Periplasmic binding protein-like II"/>
    <property type="match status" value="1"/>
</dbReference>
<evidence type="ECO:0000256" key="2">
    <source>
        <dbReference type="ARBA" id="ARBA00023015"/>
    </source>
</evidence>